<dbReference type="InterPro" id="IPR036397">
    <property type="entry name" value="RNaseH_sf"/>
</dbReference>
<organism evidence="3 4">
    <name type="scientific">Rhynchospora pubera</name>
    <dbReference type="NCBI Taxonomy" id="906938"/>
    <lineage>
        <taxon>Eukaryota</taxon>
        <taxon>Viridiplantae</taxon>
        <taxon>Streptophyta</taxon>
        <taxon>Embryophyta</taxon>
        <taxon>Tracheophyta</taxon>
        <taxon>Spermatophyta</taxon>
        <taxon>Magnoliopsida</taxon>
        <taxon>Liliopsida</taxon>
        <taxon>Poales</taxon>
        <taxon>Cyperaceae</taxon>
        <taxon>Cyperoideae</taxon>
        <taxon>Rhynchosporeae</taxon>
        <taxon>Rhynchospora</taxon>
    </lineage>
</organism>
<dbReference type="GO" id="GO:0003676">
    <property type="term" value="F:nucleic acid binding"/>
    <property type="evidence" value="ECO:0007669"/>
    <property type="project" value="InterPro"/>
</dbReference>
<sequence>MWTHFSPLNAAQRKVIVAQLTQSGGRGLNNYKLIELFGFHGALYIAMTFPNGPTLTQREDRLILTAAKNGQFSIKAAYHLLLRNSAHNNHGNIPKNICKMIWHAKGVLPRARVFLWRSVREALPVDALFSTRLARQPHGCPICGANQENAAHVIFKCPKAQQVWFSSDFGLRTDSLPVSVQNIIAYLLNRLDEQLLGKMIASMWQIWKDRCKECFEGKKYWPPNTLAAANDVLFNIQAAGMHFSTPQRVVQELPPTAPSSCWVDASWLHSGTNGTGMAMLLFQSEKLLQYWVATGTATSPFHAELLAFKKAIQISIDLNVVDCTFKTDCLELKRVMNDETNVSQVEWQVYHEAVNVKLLWDGGKKGRNWNCTHVGREANVMADKMAKYARSTGMEYVGYSFPAFMDM</sequence>
<dbReference type="InterPro" id="IPR012337">
    <property type="entry name" value="RNaseH-like_sf"/>
</dbReference>
<protein>
    <submittedName>
        <fullName evidence="3">Ribonuclease H-like superfamily protein</fullName>
    </submittedName>
</protein>
<dbReference type="AlphaFoldDB" id="A0AAV8EZW9"/>
<dbReference type="Pfam" id="PF13456">
    <property type="entry name" value="RVT_3"/>
    <property type="match status" value="1"/>
</dbReference>
<proteinExistence type="predicted"/>
<dbReference type="SUPFAM" id="SSF53098">
    <property type="entry name" value="Ribonuclease H-like"/>
    <property type="match status" value="1"/>
</dbReference>
<dbReference type="PANTHER" id="PTHR47074">
    <property type="entry name" value="BNAC02G40300D PROTEIN"/>
    <property type="match status" value="1"/>
</dbReference>
<evidence type="ECO:0000259" key="2">
    <source>
        <dbReference type="Pfam" id="PF13966"/>
    </source>
</evidence>
<dbReference type="GO" id="GO:0004523">
    <property type="term" value="F:RNA-DNA hybrid ribonuclease activity"/>
    <property type="evidence" value="ECO:0007669"/>
    <property type="project" value="InterPro"/>
</dbReference>
<dbReference type="Proteomes" id="UP001140206">
    <property type="component" value="Chromosome 2"/>
</dbReference>
<feature type="domain" description="RNase H type-1" evidence="1">
    <location>
        <begin position="263"/>
        <end position="389"/>
    </location>
</feature>
<accession>A0AAV8EZW9</accession>
<keyword evidence="4" id="KW-1185">Reference proteome</keyword>
<evidence type="ECO:0000259" key="1">
    <source>
        <dbReference type="Pfam" id="PF13456"/>
    </source>
</evidence>
<dbReference type="Gene3D" id="3.30.420.10">
    <property type="entry name" value="Ribonuclease H-like superfamily/Ribonuclease H"/>
    <property type="match status" value="1"/>
</dbReference>
<dbReference type="InterPro" id="IPR044730">
    <property type="entry name" value="RNase_H-like_dom_plant"/>
</dbReference>
<reference evidence="3" key="1">
    <citation type="submission" date="2022-08" db="EMBL/GenBank/DDBJ databases">
        <authorList>
            <person name="Marques A."/>
        </authorList>
    </citation>
    <scope>NUCLEOTIDE SEQUENCE</scope>
    <source>
        <strain evidence="3">RhyPub2mFocal</strain>
        <tissue evidence="3">Leaves</tissue>
    </source>
</reference>
<feature type="domain" description="Reverse transcriptase zinc-binding" evidence="2">
    <location>
        <begin position="72"/>
        <end position="164"/>
    </location>
</feature>
<evidence type="ECO:0000313" key="3">
    <source>
        <dbReference type="EMBL" id="KAJ4784013.1"/>
    </source>
</evidence>
<gene>
    <name evidence="3" type="ORF">LUZ62_035259</name>
</gene>
<dbReference type="CDD" id="cd06222">
    <property type="entry name" value="RNase_H_like"/>
    <property type="match status" value="1"/>
</dbReference>
<dbReference type="Pfam" id="PF13966">
    <property type="entry name" value="zf-RVT"/>
    <property type="match status" value="1"/>
</dbReference>
<dbReference type="InterPro" id="IPR026960">
    <property type="entry name" value="RVT-Znf"/>
</dbReference>
<name>A0AAV8EZW9_9POAL</name>
<dbReference type="EMBL" id="JAMFTS010000002">
    <property type="protein sequence ID" value="KAJ4784013.1"/>
    <property type="molecule type" value="Genomic_DNA"/>
</dbReference>
<dbReference type="InterPro" id="IPR052929">
    <property type="entry name" value="RNase_H-like_EbsB-rel"/>
</dbReference>
<dbReference type="InterPro" id="IPR002156">
    <property type="entry name" value="RNaseH_domain"/>
</dbReference>
<evidence type="ECO:0000313" key="4">
    <source>
        <dbReference type="Proteomes" id="UP001140206"/>
    </source>
</evidence>
<dbReference type="PANTHER" id="PTHR47074:SF11">
    <property type="entry name" value="REVERSE TRANSCRIPTASE-LIKE PROTEIN"/>
    <property type="match status" value="1"/>
</dbReference>
<comment type="caution">
    <text evidence="3">The sequence shown here is derived from an EMBL/GenBank/DDBJ whole genome shotgun (WGS) entry which is preliminary data.</text>
</comment>